<evidence type="ECO:0000313" key="2">
    <source>
        <dbReference type="EMBL" id="KAK5631680.1"/>
    </source>
</evidence>
<feature type="compositionally biased region" description="Low complexity" evidence="1">
    <location>
        <begin position="125"/>
        <end position="137"/>
    </location>
</feature>
<name>A0AAN7UG38_9PEZI</name>
<sequence length="171" mass="18887">MAQYENNQFADATEEKGKRKTRASVSVIKKSIVYIPPTNEDASESDHDNKGNPSDDDDDRANDRDVDTDTTNEGTKNAVVPRRSTRKRGRPAKQSFNEMSESSSVKTGNKQKGGLPTESHRRSSRSASESASSRIAAQMFIVSGESTSLRANVGNWKETTKDRPSRSCNWS</sequence>
<dbReference type="Proteomes" id="UP001305414">
    <property type="component" value="Unassembled WGS sequence"/>
</dbReference>
<gene>
    <name evidence="2" type="ORF">RRF57_007394</name>
</gene>
<proteinExistence type="predicted"/>
<organism evidence="2 3">
    <name type="scientific">Xylaria bambusicola</name>
    <dbReference type="NCBI Taxonomy" id="326684"/>
    <lineage>
        <taxon>Eukaryota</taxon>
        <taxon>Fungi</taxon>
        <taxon>Dikarya</taxon>
        <taxon>Ascomycota</taxon>
        <taxon>Pezizomycotina</taxon>
        <taxon>Sordariomycetes</taxon>
        <taxon>Xylariomycetidae</taxon>
        <taxon>Xylariales</taxon>
        <taxon>Xylariaceae</taxon>
        <taxon>Xylaria</taxon>
    </lineage>
</organism>
<comment type="caution">
    <text evidence="2">The sequence shown here is derived from an EMBL/GenBank/DDBJ whole genome shotgun (WGS) entry which is preliminary data.</text>
</comment>
<feature type="compositionally biased region" description="Polar residues" evidence="1">
    <location>
        <begin position="94"/>
        <end position="110"/>
    </location>
</feature>
<feature type="region of interest" description="Disordered" evidence="1">
    <location>
        <begin position="1"/>
        <end position="171"/>
    </location>
</feature>
<dbReference type="AlphaFoldDB" id="A0AAN7UG38"/>
<reference evidence="2 3" key="1">
    <citation type="submission" date="2023-10" db="EMBL/GenBank/DDBJ databases">
        <title>Draft genome sequence of Xylaria bambusicola isolate GMP-LS, the root and basal stem rot pathogen of sugarcane in Indonesia.</title>
        <authorList>
            <person name="Selvaraj P."/>
            <person name="Muralishankar V."/>
            <person name="Muruganantham S."/>
            <person name="Sp S."/>
            <person name="Haryani S."/>
            <person name="Lau K.J.X."/>
            <person name="Naqvi N.I."/>
        </authorList>
    </citation>
    <scope>NUCLEOTIDE SEQUENCE [LARGE SCALE GENOMIC DNA]</scope>
    <source>
        <strain evidence="2">GMP-LS</strain>
    </source>
</reference>
<accession>A0AAN7UG38</accession>
<protein>
    <submittedName>
        <fullName evidence="2">Uncharacterized protein</fullName>
    </submittedName>
</protein>
<dbReference type="EMBL" id="JAWHQM010000020">
    <property type="protein sequence ID" value="KAK5631680.1"/>
    <property type="molecule type" value="Genomic_DNA"/>
</dbReference>
<keyword evidence="3" id="KW-1185">Reference proteome</keyword>
<evidence type="ECO:0000256" key="1">
    <source>
        <dbReference type="SAM" id="MobiDB-lite"/>
    </source>
</evidence>
<feature type="compositionally biased region" description="Polar residues" evidence="1">
    <location>
        <begin position="1"/>
        <end position="10"/>
    </location>
</feature>
<evidence type="ECO:0000313" key="3">
    <source>
        <dbReference type="Proteomes" id="UP001305414"/>
    </source>
</evidence>